<protein>
    <submittedName>
        <fullName evidence="5">Response regulator receiver domain-containing protein</fullName>
    </submittedName>
</protein>
<dbReference type="Pfam" id="PF13181">
    <property type="entry name" value="TPR_8"/>
    <property type="match status" value="1"/>
</dbReference>
<dbReference type="PANTHER" id="PTHR44858:SF18">
    <property type="entry name" value="TETRATRICOPEPTIDE REPEAT (TPR) PROTEIN"/>
    <property type="match status" value="1"/>
</dbReference>
<evidence type="ECO:0000256" key="2">
    <source>
        <dbReference type="ARBA" id="ARBA00022803"/>
    </source>
</evidence>
<dbReference type="EMBL" id="FWZT01000003">
    <property type="protein sequence ID" value="SMF00090.1"/>
    <property type="molecule type" value="Genomic_DNA"/>
</dbReference>
<evidence type="ECO:0000256" key="1">
    <source>
        <dbReference type="ARBA" id="ARBA00022737"/>
    </source>
</evidence>
<dbReference type="OrthoDB" id="5469194at2"/>
<evidence type="ECO:0000313" key="6">
    <source>
        <dbReference type="Proteomes" id="UP000192907"/>
    </source>
</evidence>
<keyword evidence="2 3" id="KW-0802">TPR repeat</keyword>
<feature type="domain" description="Cytochrome c-type biogenesis protein H TPR" evidence="4">
    <location>
        <begin position="142"/>
        <end position="262"/>
    </location>
</feature>
<evidence type="ECO:0000313" key="5">
    <source>
        <dbReference type="EMBL" id="SMF00090.1"/>
    </source>
</evidence>
<sequence length="399" mass="45945">MISSDSNICLLLKSKDEVDFYERILKGLNFNKFKSFTDSDEAYEHVIRNQFELFITRMEVSPMSGLVFIQKIRETGNYGLESHLFIADKVSGDHICTLQDLDLPYVLVKPFTVDRVEEKLNYMSKIENNLTEFEEGYRNAKTAFFNKLDDMALELTKSLVDANPDNPKARLLLGDIYLHKEDYDQAQRCFEHVLEKDPKSGPSKIRMAKILMARNNFLDASQHLNDLAKVNPHHIKVLENAGLSNFEIKEYKTAKKHMKQLVAIDKDNLVAQQIETKVEFRSGNIAASLPKLKETMTDSELIYFANNEALRVLNETEDTKAAVAVFEEVLSEVHENVFRYVLYFNAGQLYWKMGDLDSARKAFIKAIEINPNYDKPRHALKKLREKIKEEQQSSPKASA</sequence>
<feature type="repeat" description="TPR" evidence="3">
    <location>
        <begin position="340"/>
        <end position="373"/>
    </location>
</feature>
<dbReference type="AlphaFoldDB" id="A0A1Y6BGB3"/>
<keyword evidence="1" id="KW-0677">Repeat</keyword>
<reference evidence="6" key="1">
    <citation type="submission" date="2017-04" db="EMBL/GenBank/DDBJ databases">
        <authorList>
            <person name="Varghese N."/>
            <person name="Submissions S."/>
        </authorList>
    </citation>
    <scope>NUCLEOTIDE SEQUENCE [LARGE SCALE GENOMIC DNA]</scope>
    <source>
        <strain evidence="6">RKEM611</strain>
    </source>
</reference>
<dbReference type="InterPro" id="IPR056413">
    <property type="entry name" value="TPR_CcmH_CycH"/>
</dbReference>
<dbReference type="PROSITE" id="PS50005">
    <property type="entry name" value="TPR"/>
    <property type="match status" value="2"/>
</dbReference>
<organism evidence="5 6">
    <name type="scientific">Pseudobacteriovorax antillogorgiicola</name>
    <dbReference type="NCBI Taxonomy" id="1513793"/>
    <lineage>
        <taxon>Bacteria</taxon>
        <taxon>Pseudomonadati</taxon>
        <taxon>Bdellovibrionota</taxon>
        <taxon>Oligoflexia</taxon>
        <taxon>Oligoflexales</taxon>
        <taxon>Pseudobacteriovoracaceae</taxon>
        <taxon>Pseudobacteriovorax</taxon>
    </lineage>
</organism>
<proteinExistence type="predicted"/>
<dbReference type="InterPro" id="IPR011006">
    <property type="entry name" value="CheY-like_superfamily"/>
</dbReference>
<dbReference type="InterPro" id="IPR019734">
    <property type="entry name" value="TPR_rpt"/>
</dbReference>
<feature type="repeat" description="TPR" evidence="3">
    <location>
        <begin position="167"/>
        <end position="200"/>
    </location>
</feature>
<dbReference type="PROSITE" id="PS50293">
    <property type="entry name" value="TPR_REGION"/>
    <property type="match status" value="1"/>
</dbReference>
<gene>
    <name evidence="5" type="ORF">SAMN06296036_10371</name>
</gene>
<dbReference type="PANTHER" id="PTHR44858">
    <property type="entry name" value="TETRATRICOPEPTIDE REPEAT PROTEIN 6"/>
    <property type="match status" value="1"/>
</dbReference>
<dbReference type="Gene3D" id="3.40.50.2300">
    <property type="match status" value="1"/>
</dbReference>
<evidence type="ECO:0000259" key="4">
    <source>
        <dbReference type="Pfam" id="PF23914"/>
    </source>
</evidence>
<dbReference type="SUPFAM" id="SSF48452">
    <property type="entry name" value="TPR-like"/>
    <property type="match status" value="1"/>
</dbReference>
<dbReference type="Proteomes" id="UP000192907">
    <property type="component" value="Unassembled WGS sequence"/>
</dbReference>
<evidence type="ECO:0000256" key="3">
    <source>
        <dbReference type="PROSITE-ProRule" id="PRU00339"/>
    </source>
</evidence>
<accession>A0A1Y6BGB3</accession>
<dbReference type="SUPFAM" id="SSF52172">
    <property type="entry name" value="CheY-like"/>
    <property type="match status" value="1"/>
</dbReference>
<dbReference type="InterPro" id="IPR050498">
    <property type="entry name" value="Ycf3"/>
</dbReference>
<dbReference type="InterPro" id="IPR011990">
    <property type="entry name" value="TPR-like_helical_dom_sf"/>
</dbReference>
<dbReference type="RefSeq" id="WP_132316251.1">
    <property type="nucleotide sequence ID" value="NZ_FWZT01000003.1"/>
</dbReference>
<dbReference type="Gene3D" id="1.25.40.10">
    <property type="entry name" value="Tetratricopeptide repeat domain"/>
    <property type="match status" value="2"/>
</dbReference>
<dbReference type="Pfam" id="PF23914">
    <property type="entry name" value="TPR_CcmH_CycH"/>
    <property type="match status" value="1"/>
</dbReference>
<keyword evidence="6" id="KW-1185">Reference proteome</keyword>
<dbReference type="SMART" id="SM00028">
    <property type="entry name" value="TPR"/>
    <property type="match status" value="4"/>
</dbReference>
<dbReference type="STRING" id="1513793.SAMN06296036_10371"/>
<name>A0A1Y6BGB3_9BACT</name>